<dbReference type="GO" id="GO:0005634">
    <property type="term" value="C:nucleus"/>
    <property type="evidence" value="ECO:0007669"/>
    <property type="project" value="UniProtKB-SubCell"/>
</dbReference>
<gene>
    <name evidence="9" type="ORF">ZOSMA_25G00800</name>
</gene>
<dbReference type="OMA" id="AIFSIWK"/>
<dbReference type="Proteomes" id="UP000036987">
    <property type="component" value="Unassembled WGS sequence"/>
</dbReference>
<keyword evidence="3" id="KW-0479">Metal-binding</keyword>
<keyword evidence="6" id="KW-0539">Nucleus</keyword>
<evidence type="ECO:0000256" key="4">
    <source>
        <dbReference type="ARBA" id="ARBA00023002"/>
    </source>
</evidence>
<keyword evidence="5" id="KW-0408">Iron</keyword>
<dbReference type="InterPro" id="IPR041667">
    <property type="entry name" value="Cupin_8"/>
</dbReference>
<dbReference type="Pfam" id="PF12937">
    <property type="entry name" value="F-box-like"/>
    <property type="match status" value="1"/>
</dbReference>
<feature type="domain" description="F-box" evidence="7">
    <location>
        <begin position="19"/>
        <end position="65"/>
    </location>
</feature>
<dbReference type="InterPro" id="IPR036047">
    <property type="entry name" value="F-box-like_dom_sf"/>
</dbReference>
<name>A0A0K9PF58_ZOSMR</name>
<dbReference type="PROSITE" id="PS50181">
    <property type="entry name" value="FBOX"/>
    <property type="match status" value="1"/>
</dbReference>
<evidence type="ECO:0000259" key="7">
    <source>
        <dbReference type="PROSITE" id="PS50181"/>
    </source>
</evidence>
<evidence type="ECO:0000259" key="8">
    <source>
        <dbReference type="PROSITE" id="PS51184"/>
    </source>
</evidence>
<dbReference type="Pfam" id="PF13621">
    <property type="entry name" value="Cupin_8"/>
    <property type="match status" value="1"/>
</dbReference>
<dbReference type="InterPro" id="IPR011009">
    <property type="entry name" value="Kinase-like_dom_sf"/>
</dbReference>
<dbReference type="PROSITE" id="PS51184">
    <property type="entry name" value="JMJC"/>
    <property type="match status" value="1"/>
</dbReference>
<dbReference type="InterPro" id="IPR003347">
    <property type="entry name" value="JmjC_dom"/>
</dbReference>
<dbReference type="EMBL" id="LFYR01000889">
    <property type="protein sequence ID" value="KMZ67693.1"/>
    <property type="molecule type" value="Genomic_DNA"/>
</dbReference>
<organism evidence="9 10">
    <name type="scientific">Zostera marina</name>
    <name type="common">Eelgrass</name>
    <dbReference type="NCBI Taxonomy" id="29655"/>
    <lineage>
        <taxon>Eukaryota</taxon>
        <taxon>Viridiplantae</taxon>
        <taxon>Streptophyta</taxon>
        <taxon>Embryophyta</taxon>
        <taxon>Tracheophyta</taxon>
        <taxon>Spermatophyta</taxon>
        <taxon>Magnoliopsida</taxon>
        <taxon>Liliopsida</taxon>
        <taxon>Zosteraceae</taxon>
        <taxon>Zostera</taxon>
    </lineage>
</organism>
<dbReference type="GO" id="GO:0016491">
    <property type="term" value="F:oxidoreductase activity"/>
    <property type="evidence" value="ECO:0007669"/>
    <property type="project" value="UniProtKB-KW"/>
</dbReference>
<dbReference type="PANTHER" id="PTHR12480">
    <property type="entry name" value="ARGININE DEMETHYLASE AND LYSYL-HYDROXYLASE JMJD"/>
    <property type="match status" value="1"/>
</dbReference>
<keyword evidence="4" id="KW-0560">Oxidoreductase</keyword>
<protein>
    <submittedName>
        <fullName evidence="9">F-box protein</fullName>
    </submittedName>
</protein>
<dbReference type="SUPFAM" id="SSF81383">
    <property type="entry name" value="F-box domain"/>
    <property type="match status" value="1"/>
</dbReference>
<dbReference type="OrthoDB" id="424465at2759"/>
<dbReference type="AlphaFoldDB" id="A0A0K9PF58"/>
<dbReference type="SMART" id="SM00256">
    <property type="entry name" value="FBOX"/>
    <property type="match status" value="1"/>
</dbReference>
<comment type="caution">
    <text evidence="9">The sequence shown here is derived from an EMBL/GenBank/DDBJ whole genome shotgun (WGS) entry which is preliminary data.</text>
</comment>
<dbReference type="STRING" id="29655.A0A0K9PF58"/>
<comment type="subcellular location">
    <subcellularLocation>
        <location evidence="1">Nucleus</location>
    </subcellularLocation>
</comment>
<accession>A0A0K9PF58</accession>
<evidence type="ECO:0000313" key="9">
    <source>
        <dbReference type="EMBL" id="KMZ67693.1"/>
    </source>
</evidence>
<dbReference type="SMART" id="SM00558">
    <property type="entry name" value="JmjC"/>
    <property type="match status" value="1"/>
</dbReference>
<dbReference type="SUPFAM" id="SSF56112">
    <property type="entry name" value="Protein kinase-like (PK-like)"/>
    <property type="match status" value="1"/>
</dbReference>
<evidence type="ECO:0000256" key="1">
    <source>
        <dbReference type="ARBA" id="ARBA00004123"/>
    </source>
</evidence>
<keyword evidence="10" id="KW-1185">Reference proteome</keyword>
<evidence type="ECO:0000313" key="10">
    <source>
        <dbReference type="Proteomes" id="UP000036987"/>
    </source>
</evidence>
<dbReference type="Gene3D" id="1.20.1280.50">
    <property type="match status" value="1"/>
</dbReference>
<dbReference type="GO" id="GO:0046872">
    <property type="term" value="F:metal ion binding"/>
    <property type="evidence" value="ECO:0007669"/>
    <property type="project" value="UniProtKB-KW"/>
</dbReference>
<evidence type="ECO:0000256" key="3">
    <source>
        <dbReference type="ARBA" id="ARBA00022723"/>
    </source>
</evidence>
<dbReference type="FunFam" id="2.60.120.650:FF:000045">
    <property type="entry name" value="F-box protein At1g78280"/>
    <property type="match status" value="1"/>
</dbReference>
<dbReference type="InterPro" id="IPR001810">
    <property type="entry name" value="F-box_dom"/>
</dbReference>
<evidence type="ECO:0000256" key="6">
    <source>
        <dbReference type="ARBA" id="ARBA00023242"/>
    </source>
</evidence>
<reference evidence="10" key="1">
    <citation type="journal article" date="2016" name="Nature">
        <title>The genome of the seagrass Zostera marina reveals angiosperm adaptation to the sea.</title>
        <authorList>
            <person name="Olsen J.L."/>
            <person name="Rouze P."/>
            <person name="Verhelst B."/>
            <person name="Lin Y.-C."/>
            <person name="Bayer T."/>
            <person name="Collen J."/>
            <person name="Dattolo E."/>
            <person name="De Paoli E."/>
            <person name="Dittami S."/>
            <person name="Maumus F."/>
            <person name="Michel G."/>
            <person name="Kersting A."/>
            <person name="Lauritano C."/>
            <person name="Lohaus R."/>
            <person name="Toepel M."/>
            <person name="Tonon T."/>
            <person name="Vanneste K."/>
            <person name="Amirebrahimi M."/>
            <person name="Brakel J."/>
            <person name="Bostroem C."/>
            <person name="Chovatia M."/>
            <person name="Grimwood J."/>
            <person name="Jenkins J.W."/>
            <person name="Jueterbock A."/>
            <person name="Mraz A."/>
            <person name="Stam W.T."/>
            <person name="Tice H."/>
            <person name="Bornberg-Bauer E."/>
            <person name="Green P.J."/>
            <person name="Pearson G.A."/>
            <person name="Procaccini G."/>
            <person name="Duarte C.M."/>
            <person name="Schmutz J."/>
            <person name="Reusch T.B.H."/>
            <person name="Van de Peer Y."/>
        </authorList>
    </citation>
    <scope>NUCLEOTIDE SEQUENCE [LARGE SCALE GENOMIC DNA]</scope>
    <source>
        <strain evidence="10">cv. Finnish</strain>
    </source>
</reference>
<comment type="similarity">
    <text evidence="2">Belongs to the JARID1 histone demethylase family.</text>
</comment>
<dbReference type="InterPro" id="IPR050910">
    <property type="entry name" value="JMJD6_ArgDemeth/LysHydrox"/>
</dbReference>
<sequence length="961" mass="111235">MDEGRSQLPLVKDRRPDALGDMQMLPDEVICNIIDRLEARDISRLGCVSSIMYIFCNEEPLWMDQCLKDEGQLVYKKSWKMTFLCRKNLFTELADVCKRPLQFDGFSSFFLYKRWYRRFTTLDAFSMDCGDLERRENLSLDEFYSEYGAIKPVLITDLSNKWPARNSWTIDQLVKDYGDITFRISQRSSKKHTMKFKDYVTYMELQHDEVPLYIFDDKFGETAPGLLKDYEIPLMFQEDFFDVLNEDQRPSFRWLIVGPERSGASWHIDPGLTSAWNTLLSGRKRWAFYPPGVVPAGVTVHVNEENGEIDIDTPSSLQWWLDIYPFLAKEDKPLECTQLPGETISVPTGWWHSVLNLEITIAVTQNFVNASNLEFVCLDMAPGHLHKGVCRAGLLAIQDLQGPDIQMGNVNFPDMTQSKKHLRKSSRKESEMFPLSEGFSYDINFLSKFLDEEKDHYNSIWSPSNSIGQREVREWLYKLWVSKPDLRELIWKGASLAMNIDKWTERMLQICGFHSLPYPSEVEKFPVGTGSNPVYLVSDYVIKIIVEGGLECAIHSLRTELEFYNMLEKENSPLFHHVPKILASGVLIFESGIYTTKPWKKNAVSDLLDFAGAKHEDTFHMNSVWGKMQFEYIHEKAKAVTSTEMWPYLILERCKGDILANLKDDLSKDDGLNLASFIGHQLHNLHLLPVPFVQNQNLPAVLKADLNKRLDCLNEFSHPEIFSQSFSIPVECEIFTILIDRRRRDLVDRLIEWGSPIPKFLIEKVEEYIPNDIALFLNFYKDMNGICKFSGPLTWLHSDIMDDNIHMVSKSCFDKTTPDSNLNDEHMVNGHVKDPPKKLLATHILDFGNLSIGDPICDIIPLYLDILRGDSILLEHLLATYGLPLSRNLSNKREHEETWNKYQKLSYRAMCYCILHEDNVLGAIFSLWGENLRSAQSWEEVEQVVWGELNKYIPTVNYQFF</sequence>
<dbReference type="PANTHER" id="PTHR12480:SF35">
    <property type="entry name" value="TRANSCRIPTION FACTOR JUMONJI, JMJC DOMAIN-CONTAINING PROTEIN"/>
    <property type="match status" value="1"/>
</dbReference>
<proteinExistence type="inferred from homology"/>
<feature type="domain" description="JmjC" evidence="8">
    <location>
        <begin position="221"/>
        <end position="384"/>
    </location>
</feature>
<evidence type="ECO:0000256" key="5">
    <source>
        <dbReference type="ARBA" id="ARBA00023004"/>
    </source>
</evidence>
<dbReference type="Gene3D" id="2.60.120.650">
    <property type="entry name" value="Cupin"/>
    <property type="match status" value="1"/>
</dbReference>
<evidence type="ECO:0000256" key="2">
    <source>
        <dbReference type="ARBA" id="ARBA00006801"/>
    </source>
</evidence>
<dbReference type="SUPFAM" id="SSF51197">
    <property type="entry name" value="Clavaminate synthase-like"/>
    <property type="match status" value="1"/>
</dbReference>